<dbReference type="STRING" id="1434072.SAMN05216210_0748"/>
<protein>
    <submittedName>
        <fullName evidence="2">Transposase domain</fullName>
    </submittedName>
</protein>
<evidence type="ECO:0000313" key="2">
    <source>
        <dbReference type="EMBL" id="SDT94760.1"/>
    </source>
</evidence>
<dbReference type="InterPro" id="IPR008490">
    <property type="entry name" value="Transposase_InsH_N"/>
</dbReference>
<accession>A0A1H2EI46</accession>
<dbReference type="EMBL" id="LT629787">
    <property type="protein sequence ID" value="SDT94760.1"/>
    <property type="molecule type" value="Genomic_DNA"/>
</dbReference>
<evidence type="ECO:0000259" key="1">
    <source>
        <dbReference type="Pfam" id="PF05598"/>
    </source>
</evidence>
<organism evidence="2 3">
    <name type="scientific">Halopseudomonas salegens</name>
    <dbReference type="NCBI Taxonomy" id="1434072"/>
    <lineage>
        <taxon>Bacteria</taxon>
        <taxon>Pseudomonadati</taxon>
        <taxon>Pseudomonadota</taxon>
        <taxon>Gammaproteobacteria</taxon>
        <taxon>Pseudomonadales</taxon>
        <taxon>Pseudomonadaceae</taxon>
        <taxon>Halopseudomonas</taxon>
    </lineage>
</organism>
<proteinExistence type="predicted"/>
<dbReference type="Pfam" id="PF05598">
    <property type="entry name" value="DUF772"/>
    <property type="match status" value="1"/>
</dbReference>
<dbReference type="Proteomes" id="UP000243924">
    <property type="component" value="Chromosome I"/>
</dbReference>
<evidence type="ECO:0000313" key="3">
    <source>
        <dbReference type="Proteomes" id="UP000243924"/>
    </source>
</evidence>
<keyword evidence="3" id="KW-1185">Reference proteome</keyword>
<dbReference type="RefSeq" id="WP_197675058.1">
    <property type="nucleotide sequence ID" value="NZ_LT629787.1"/>
</dbReference>
<sequence length="103" mass="12247">MPRFKTYDYIQHSMVVINYQEQLQPGTFEYAVHYLIEHKLDLSVFYPRYRNEDTSRLAYDPAILLKIILFAYSKGITSSRQIQWCCETNILFKALPQARSLYA</sequence>
<dbReference type="AlphaFoldDB" id="A0A1H2EI46"/>
<gene>
    <name evidence="2" type="ORF">SAMN05216210_0748</name>
</gene>
<name>A0A1H2EI46_9GAMM</name>
<reference evidence="3" key="1">
    <citation type="submission" date="2016-10" db="EMBL/GenBank/DDBJ databases">
        <authorList>
            <person name="Varghese N."/>
            <person name="Submissions S."/>
        </authorList>
    </citation>
    <scope>NUCLEOTIDE SEQUENCE [LARGE SCALE GENOMIC DNA]</scope>
    <source>
        <strain evidence="3">CECT 8338</strain>
    </source>
</reference>
<feature type="domain" description="Transposase InsH N-terminal" evidence="1">
    <location>
        <begin position="19"/>
        <end position="95"/>
    </location>
</feature>